<name>A0A4Y7TP22_COPMI</name>
<proteinExistence type="predicted"/>
<accession>A0A4Y7TP22</accession>
<evidence type="ECO:0000313" key="2">
    <source>
        <dbReference type="EMBL" id="TEB35963.1"/>
    </source>
</evidence>
<feature type="region of interest" description="Disordered" evidence="1">
    <location>
        <begin position="1"/>
        <end position="27"/>
    </location>
</feature>
<feature type="compositionally biased region" description="Basic and acidic residues" evidence="1">
    <location>
        <begin position="1"/>
        <end position="12"/>
    </location>
</feature>
<protein>
    <submittedName>
        <fullName evidence="2">Uncharacterized protein</fullName>
    </submittedName>
</protein>
<feature type="region of interest" description="Disordered" evidence="1">
    <location>
        <begin position="66"/>
        <end position="90"/>
    </location>
</feature>
<reference evidence="2 3" key="1">
    <citation type="journal article" date="2019" name="Nat. Ecol. Evol.">
        <title>Megaphylogeny resolves global patterns of mushroom evolution.</title>
        <authorList>
            <person name="Varga T."/>
            <person name="Krizsan K."/>
            <person name="Foldi C."/>
            <person name="Dima B."/>
            <person name="Sanchez-Garcia M."/>
            <person name="Sanchez-Ramirez S."/>
            <person name="Szollosi G.J."/>
            <person name="Szarkandi J.G."/>
            <person name="Papp V."/>
            <person name="Albert L."/>
            <person name="Andreopoulos W."/>
            <person name="Angelini C."/>
            <person name="Antonin V."/>
            <person name="Barry K.W."/>
            <person name="Bougher N.L."/>
            <person name="Buchanan P."/>
            <person name="Buyck B."/>
            <person name="Bense V."/>
            <person name="Catcheside P."/>
            <person name="Chovatia M."/>
            <person name="Cooper J."/>
            <person name="Damon W."/>
            <person name="Desjardin D."/>
            <person name="Finy P."/>
            <person name="Geml J."/>
            <person name="Haridas S."/>
            <person name="Hughes K."/>
            <person name="Justo A."/>
            <person name="Karasinski D."/>
            <person name="Kautmanova I."/>
            <person name="Kiss B."/>
            <person name="Kocsube S."/>
            <person name="Kotiranta H."/>
            <person name="LaButti K.M."/>
            <person name="Lechner B.E."/>
            <person name="Liimatainen K."/>
            <person name="Lipzen A."/>
            <person name="Lukacs Z."/>
            <person name="Mihaltcheva S."/>
            <person name="Morgado L.N."/>
            <person name="Niskanen T."/>
            <person name="Noordeloos M.E."/>
            <person name="Ohm R.A."/>
            <person name="Ortiz-Santana B."/>
            <person name="Ovrebo C."/>
            <person name="Racz N."/>
            <person name="Riley R."/>
            <person name="Savchenko A."/>
            <person name="Shiryaev A."/>
            <person name="Soop K."/>
            <person name="Spirin V."/>
            <person name="Szebenyi C."/>
            <person name="Tomsovsky M."/>
            <person name="Tulloss R.E."/>
            <person name="Uehling J."/>
            <person name="Grigoriev I.V."/>
            <person name="Vagvolgyi C."/>
            <person name="Papp T."/>
            <person name="Martin F.M."/>
            <person name="Miettinen O."/>
            <person name="Hibbett D.S."/>
            <person name="Nagy L.G."/>
        </authorList>
    </citation>
    <scope>NUCLEOTIDE SEQUENCE [LARGE SCALE GENOMIC DNA]</scope>
    <source>
        <strain evidence="2 3">FP101781</strain>
    </source>
</reference>
<organism evidence="2 3">
    <name type="scientific">Coprinellus micaceus</name>
    <name type="common">Glistening ink-cap mushroom</name>
    <name type="synonym">Coprinus micaceus</name>
    <dbReference type="NCBI Taxonomy" id="71717"/>
    <lineage>
        <taxon>Eukaryota</taxon>
        <taxon>Fungi</taxon>
        <taxon>Dikarya</taxon>
        <taxon>Basidiomycota</taxon>
        <taxon>Agaricomycotina</taxon>
        <taxon>Agaricomycetes</taxon>
        <taxon>Agaricomycetidae</taxon>
        <taxon>Agaricales</taxon>
        <taxon>Agaricineae</taxon>
        <taxon>Psathyrellaceae</taxon>
        <taxon>Coprinellus</taxon>
    </lineage>
</organism>
<sequence length="90" mass="10091">MPSMQKPDDRFDGQMGAEAQDAVPDMQEQDGILSRWLRHSVLSSPVSRMQTRNPFLKQIVELPRPPLSPAAVPLPTPTPSEMLELDIQQI</sequence>
<evidence type="ECO:0000313" key="3">
    <source>
        <dbReference type="Proteomes" id="UP000298030"/>
    </source>
</evidence>
<dbReference type="OrthoDB" id="3242721at2759"/>
<feature type="compositionally biased region" description="Pro residues" evidence="1">
    <location>
        <begin position="66"/>
        <end position="78"/>
    </location>
</feature>
<dbReference type="AlphaFoldDB" id="A0A4Y7TP22"/>
<dbReference type="Proteomes" id="UP000298030">
    <property type="component" value="Unassembled WGS sequence"/>
</dbReference>
<keyword evidence="3" id="KW-1185">Reference proteome</keyword>
<comment type="caution">
    <text evidence="2">The sequence shown here is derived from an EMBL/GenBank/DDBJ whole genome shotgun (WGS) entry which is preliminary data.</text>
</comment>
<dbReference type="EMBL" id="QPFP01000006">
    <property type="protein sequence ID" value="TEB35963.1"/>
    <property type="molecule type" value="Genomic_DNA"/>
</dbReference>
<gene>
    <name evidence="2" type="ORF">FA13DRAFT_1727524</name>
</gene>
<evidence type="ECO:0000256" key="1">
    <source>
        <dbReference type="SAM" id="MobiDB-lite"/>
    </source>
</evidence>